<dbReference type="InterPro" id="IPR046078">
    <property type="entry name" value="DUF6096"/>
</dbReference>
<dbReference type="Proteomes" id="UP000304148">
    <property type="component" value="Chromosome"/>
</dbReference>
<protein>
    <recommendedName>
        <fullName evidence="3">Phage protein</fullName>
    </recommendedName>
</protein>
<dbReference type="EMBL" id="LS992241">
    <property type="protein sequence ID" value="SYX85893.1"/>
    <property type="molecule type" value="Genomic_DNA"/>
</dbReference>
<dbReference type="AlphaFoldDB" id="A0A383RGE1"/>
<evidence type="ECO:0000313" key="2">
    <source>
        <dbReference type="Proteomes" id="UP000304148"/>
    </source>
</evidence>
<reference evidence="2" key="1">
    <citation type="submission" date="2018-08" db="EMBL/GenBank/DDBJ databases">
        <authorList>
            <person name="Chevrot R."/>
        </authorList>
    </citation>
    <scope>NUCLEOTIDE SEQUENCE [LARGE SCALE GENOMIC DNA]</scope>
</reference>
<dbReference type="RefSeq" id="WP_138187815.1">
    <property type="nucleotide sequence ID" value="NZ_LS992241.1"/>
</dbReference>
<gene>
    <name evidence="1" type="ORF">PBLR_14315</name>
</gene>
<sequence length="112" mass="12407">MLYSTLRVGEKEYKLRVTAKIAVDIERKIGKPLLSIFGEGNLNELPGIETLLTVLHGALQTYEHGISLEDVYGIYDKYVEGDGSYAGLLQELVEVLKISGFFKGAPKESKTE</sequence>
<evidence type="ECO:0000313" key="1">
    <source>
        <dbReference type="EMBL" id="SYX85893.1"/>
    </source>
</evidence>
<proteinExistence type="predicted"/>
<accession>A0A383RGE1</accession>
<evidence type="ECO:0008006" key="3">
    <source>
        <dbReference type="Google" id="ProtNLM"/>
    </source>
</evidence>
<organism evidence="1 2">
    <name type="scientific">Paenibacillus alvei</name>
    <name type="common">Bacillus alvei</name>
    <dbReference type="NCBI Taxonomy" id="44250"/>
    <lineage>
        <taxon>Bacteria</taxon>
        <taxon>Bacillati</taxon>
        <taxon>Bacillota</taxon>
        <taxon>Bacilli</taxon>
        <taxon>Bacillales</taxon>
        <taxon>Paenibacillaceae</taxon>
        <taxon>Paenibacillus</taxon>
    </lineage>
</organism>
<name>A0A383RGE1_PAEAL</name>
<dbReference type="Pfam" id="PF19591">
    <property type="entry name" value="DUF6096"/>
    <property type="match status" value="1"/>
</dbReference>